<dbReference type="InterPro" id="IPR018197">
    <property type="entry name" value="Glycerate_kinase_RE-like"/>
</dbReference>
<dbReference type="Gene3D" id="3.90.1510.10">
    <property type="entry name" value="Glycerate kinase, domain 2"/>
    <property type="match status" value="1"/>
</dbReference>
<dbReference type="PANTHER" id="PTHR21599:SF0">
    <property type="entry name" value="GLYCERATE KINASE"/>
    <property type="match status" value="1"/>
</dbReference>
<keyword evidence="3 4" id="KW-0418">Kinase</keyword>
<gene>
    <name evidence="5" type="primary">garK</name>
    <name evidence="5" type="ORF">GCM10022378_02730</name>
</gene>
<dbReference type="InterPro" id="IPR036129">
    <property type="entry name" value="Glycerate_kinase_sf"/>
</dbReference>
<evidence type="ECO:0000313" key="5">
    <source>
        <dbReference type="EMBL" id="GAA3715824.1"/>
    </source>
</evidence>
<comment type="similarity">
    <text evidence="1 4">Belongs to the glycerate kinase type-1 family.</text>
</comment>
<dbReference type="InterPro" id="IPR004381">
    <property type="entry name" value="Glycerate_kinase"/>
</dbReference>
<dbReference type="NCBIfam" id="TIGR00045">
    <property type="entry name" value="glycerate kinase"/>
    <property type="match status" value="1"/>
</dbReference>
<keyword evidence="6" id="KW-1185">Reference proteome</keyword>
<dbReference type="EMBL" id="BAABCK010000011">
    <property type="protein sequence ID" value="GAA3715824.1"/>
    <property type="molecule type" value="Genomic_DNA"/>
</dbReference>
<protein>
    <submittedName>
        <fullName evidence="5">Glycerate 2-kinase</fullName>
    </submittedName>
</protein>
<comment type="caution">
    <text evidence="5">The sequence shown here is derived from an EMBL/GenBank/DDBJ whole genome shotgun (WGS) entry which is preliminary data.</text>
</comment>
<name>A0ABP7E9P8_9STAP</name>
<evidence type="ECO:0000256" key="2">
    <source>
        <dbReference type="ARBA" id="ARBA00022679"/>
    </source>
</evidence>
<dbReference type="PANTHER" id="PTHR21599">
    <property type="entry name" value="GLYCERATE KINASE"/>
    <property type="match status" value="1"/>
</dbReference>
<evidence type="ECO:0000313" key="6">
    <source>
        <dbReference type="Proteomes" id="UP001500920"/>
    </source>
</evidence>
<dbReference type="Proteomes" id="UP001500920">
    <property type="component" value="Unassembled WGS sequence"/>
</dbReference>
<evidence type="ECO:0000256" key="4">
    <source>
        <dbReference type="PIRNR" id="PIRNR006078"/>
    </source>
</evidence>
<dbReference type="Pfam" id="PF02595">
    <property type="entry name" value="Gly_kinase"/>
    <property type="match status" value="1"/>
</dbReference>
<sequence>MNIVVAPDSYKGTFNQYEIATIMGEALTDLGHQSILKPMSDGGDGLLTCFRNEDYEEVTTNVTGPEGQTVEASYCRKGQTAVIETAEACGLHLVGSSNPGDRTSFGVGELILDAVDNGAQHIILGLGGSATNDGGYGMLLALGGAAVDTGGMPVGVFTRDIGHVAEISLRSLQPLEGVQLTVASDVTHPLFGVRGATRAFGPQKGVQEADVAFFESLLSHLRTKISDVFQDDFSDCHGAGAAGGLGWMLMNLGAEMKPGGLLVAEMIHLENAIMKADMVITGEGKTDASSVHGKVPATVAQLADRHQKPCHLISGQVTGADTTAFASVHPLSDGTRKIEDIIEETPRLIRQKIQRIVT</sequence>
<dbReference type="InterPro" id="IPR018193">
    <property type="entry name" value="Glyc_kinase_flavodox-like_fold"/>
</dbReference>
<dbReference type="SUPFAM" id="SSF110738">
    <property type="entry name" value="Glycerate kinase I"/>
    <property type="match status" value="1"/>
</dbReference>
<dbReference type="Gene3D" id="3.40.50.10350">
    <property type="entry name" value="Glycerate kinase, domain 1"/>
    <property type="match status" value="1"/>
</dbReference>
<dbReference type="RefSeq" id="WP_344700828.1">
    <property type="nucleotide sequence ID" value="NZ_BAABCK010000011.1"/>
</dbReference>
<proteinExistence type="inferred from homology"/>
<organism evidence="5 6">
    <name type="scientific">Salinicoccus jeotgali</name>
    <dbReference type="NCBI Taxonomy" id="381634"/>
    <lineage>
        <taxon>Bacteria</taxon>
        <taxon>Bacillati</taxon>
        <taxon>Bacillota</taxon>
        <taxon>Bacilli</taxon>
        <taxon>Bacillales</taxon>
        <taxon>Staphylococcaceae</taxon>
        <taxon>Salinicoccus</taxon>
    </lineage>
</organism>
<accession>A0ABP7E9P8</accession>
<reference evidence="6" key="1">
    <citation type="journal article" date="2019" name="Int. J. Syst. Evol. Microbiol.">
        <title>The Global Catalogue of Microorganisms (GCM) 10K type strain sequencing project: providing services to taxonomists for standard genome sequencing and annotation.</title>
        <authorList>
            <consortium name="The Broad Institute Genomics Platform"/>
            <consortium name="The Broad Institute Genome Sequencing Center for Infectious Disease"/>
            <person name="Wu L."/>
            <person name="Ma J."/>
        </authorList>
    </citation>
    <scope>NUCLEOTIDE SEQUENCE [LARGE SCALE GENOMIC DNA]</scope>
    <source>
        <strain evidence="6">JCM 16981</strain>
    </source>
</reference>
<evidence type="ECO:0000256" key="1">
    <source>
        <dbReference type="ARBA" id="ARBA00006284"/>
    </source>
</evidence>
<keyword evidence="2 4" id="KW-0808">Transferase</keyword>
<dbReference type="PIRSF" id="PIRSF006078">
    <property type="entry name" value="GlxK"/>
    <property type="match status" value="1"/>
</dbReference>
<evidence type="ECO:0000256" key="3">
    <source>
        <dbReference type="ARBA" id="ARBA00022777"/>
    </source>
</evidence>